<accession>A0A395X839</accession>
<gene>
    <name evidence="1" type="ORF">DWW07_09120</name>
</gene>
<protein>
    <submittedName>
        <fullName evidence="1">Uncharacterized protein</fullName>
    </submittedName>
</protein>
<comment type="caution">
    <text evidence="1">The sequence shown here is derived from an EMBL/GenBank/DDBJ whole genome shotgun (WGS) entry which is preliminary data.</text>
</comment>
<evidence type="ECO:0000313" key="1">
    <source>
        <dbReference type="EMBL" id="RGV64353.1"/>
    </source>
</evidence>
<organism evidence="1 2">
    <name type="scientific">Blautia obeum</name>
    <dbReference type="NCBI Taxonomy" id="40520"/>
    <lineage>
        <taxon>Bacteria</taxon>
        <taxon>Bacillati</taxon>
        <taxon>Bacillota</taxon>
        <taxon>Clostridia</taxon>
        <taxon>Lachnospirales</taxon>
        <taxon>Lachnospiraceae</taxon>
        <taxon>Blautia</taxon>
    </lineage>
</organism>
<name>A0A395X839_9FIRM</name>
<sequence>MRINMKPEEAKDILSDMRDQHLCFLESSENKDEWKKKYLKEAWACDSGAKALEKQIPCKPEEYVPDFPYNIFSTQKCAKCGTPVIGKKISKYCSECGQKIDWGEE</sequence>
<dbReference type="EMBL" id="QRZI01000005">
    <property type="protein sequence ID" value="RGV64353.1"/>
    <property type="molecule type" value="Genomic_DNA"/>
</dbReference>
<dbReference type="AlphaFoldDB" id="A0A395X839"/>
<reference evidence="1 2" key="1">
    <citation type="submission" date="2018-08" db="EMBL/GenBank/DDBJ databases">
        <title>A genome reference for cultivated species of the human gut microbiota.</title>
        <authorList>
            <person name="Zou Y."/>
            <person name="Xue W."/>
            <person name="Luo G."/>
        </authorList>
    </citation>
    <scope>NUCLEOTIDE SEQUENCE [LARGE SCALE GENOMIC DNA]</scope>
    <source>
        <strain evidence="1 2">AF14-23</strain>
    </source>
</reference>
<proteinExistence type="predicted"/>
<evidence type="ECO:0000313" key="2">
    <source>
        <dbReference type="Proteomes" id="UP000265828"/>
    </source>
</evidence>
<dbReference type="Proteomes" id="UP000265828">
    <property type="component" value="Unassembled WGS sequence"/>
</dbReference>
<dbReference type="RefSeq" id="WP_118037074.1">
    <property type="nucleotide sequence ID" value="NZ_QRYY01000006.1"/>
</dbReference>